<dbReference type="Gene3D" id="1.25.10.10">
    <property type="entry name" value="Leucine-rich Repeat Variant"/>
    <property type="match status" value="2"/>
</dbReference>
<dbReference type="InterPro" id="IPR046794">
    <property type="entry name" value="Apc1_MidN"/>
</dbReference>
<evidence type="ECO:0000256" key="3">
    <source>
        <dbReference type="ARBA" id="ARBA00022776"/>
    </source>
</evidence>
<dbReference type="InterPro" id="IPR024990">
    <property type="entry name" value="Apc1"/>
</dbReference>
<dbReference type="PANTHER" id="PTHR12827">
    <property type="entry name" value="MEIOTIC CHECKPOINT REGULATOR TSG24 FAMILY MEMBER"/>
    <property type="match status" value="1"/>
</dbReference>
<feature type="domain" description="Anaphase-promoting complex subunit 1 middle" evidence="6">
    <location>
        <begin position="534"/>
        <end position="663"/>
    </location>
</feature>
<feature type="region of interest" description="Disordered" evidence="5">
    <location>
        <begin position="918"/>
        <end position="937"/>
    </location>
</feature>
<reference evidence="7 8" key="1">
    <citation type="submission" date="2024-02" db="EMBL/GenBank/DDBJ databases">
        <authorList>
            <person name="Chen Y."/>
            <person name="Shah S."/>
            <person name="Dougan E. K."/>
            <person name="Thang M."/>
            <person name="Chan C."/>
        </authorList>
    </citation>
    <scope>NUCLEOTIDE SEQUENCE [LARGE SCALE GENOMIC DNA]</scope>
</reference>
<evidence type="ECO:0000313" key="7">
    <source>
        <dbReference type="EMBL" id="CAK8990913.1"/>
    </source>
</evidence>
<evidence type="ECO:0000259" key="6">
    <source>
        <dbReference type="Pfam" id="PF20518"/>
    </source>
</evidence>
<sequence length="1729" mass="189721">MAKPVIALGPFVPFGQEFLSDEAGGHYQLLPVERDGILAEEEFYIASDGRCIWSSGRQMVRGFEASEASSSTSKAAPPRIIHAFRCSFSQLVKEHLPEQGDTWALLSSEALMVKSGGEDFTARMTPLTAKRAWPLADGVMMLVCVEGKEHALSLVGHPFNLPRCVSFIEASDPPVLKKDLLSGAGEFQIRWVSQDLPVALAYAPKTRRHSIFLLRRRRMEAVEGLGTGGLPECALVEPAASEVFLQQLHIVAEEGPCCELDDVSLLAPDCNFPCERSEKGGLLMALFIKSTGRCLVLRLWTGEVLSTVTAVSAMAPLMPGQDLLLRTTGTFAFAPSRWLGSQQCRLVLRERGAPPLPSKDALPPDWADELLDPLELTRCSAVLTFDRHRLPQYLLLLNEGRLTLHWGAAELLEVQMNDHLGHDLPGRPTWIGDAVAHRFTLRTEDGKSYRCMAPLEPQSPRLAGLMSAVSALSSKALAEALASDVQVWCVADGAGRRSPEDEDDEEWWRFCELFFCLLEQALSDGVPSMSPPYKRLRKTQCDQDMDSDWDWLLGSDVHALQRHRFPGLSDSQDFKPHPELRSPRSELEATSSELWQRELRTAPLVREHLEQLFLCFHLLYEEWKLHTLQARLLPSMALFLYALAKRLKLPNFERHYGKDYPMVEDSALAMTRFGGYGAWLWQNAEGEVPPVPLLQKLREGPVPNILATCRRRGHEIYPEIFPLSSLLLTLHRLLQNRPRPGARQGLEPVAIQGAPATLLTPPAPLLPFSAGGRALPGAERARFVRRWLLERAGRPETPAWEAALVLLVQHQVTPSDVELWTLALALPVQECLRAAAEEPRNDWLVEAYMLIGREDLALMAQPVKGEATLTSRRFRDLLDATEDLSATSADPMASPEWLNRMFDKDRRAQEVARLLSSSRPQTLRVPRRPEQTDLDFEHSKQTRLAQAALRQSALCVGRGAFTLGALRPLPTELLPIPALVLSGRFPPQAGVQSLDPSHHDVKLNVWAEFNNGVAAALQVAASSDVSRGWIAHHRSASTPATTDGQVSSNAHAGFLLGLGLRGGLKVLPVADCYKYLRLQHETTSAAVILGLAASHVSSMDSGLTRTCCVHIPSMLPATFSDVEVSSPVQCSAVLALGLLYAGSGHRMMTELLVAEIGRKPTDRVLHDREGYSLTAGFALGCVCLGQGSDAAGLADLQLDTWLLRYILGGPEMPMPGVATRETKRQQEPTCQLSEPEGINTCITAPAGCIALALVFLHPGTTESGDGGGGTNCEAVASRVAIPQNLFQLEQLRPDFAMLRIVAKNLILWDQIEPTEAWLERQVPAFLLALNEENATDDLDWLLVGQTKANLAAGGCLALGLRFAGSSNKAAKQLLIARLLAFRDAKRSDAHPALMASRPAPDDLDVITLETCQSTVAMALGMVMAGTGDLDALRTLRSLRKKTSLDTGYGVHMATHMAIGWVCLGGGRYTFNQEPLSIAALLMAAFPRLPMGLVDNRCHLQAFRHLYALAARHHCIEAVEVDSKQPAHVHVTLETETGTDLETETLRFPRLLLAGKEVRSISINSEGFWPVTIQRAESGTPAARWMKAVDETRRLYVKRCGPERPDSRLESQAWFPTFTAPDANHVERLTMAKLAFGAPGEGPNEPGVVSAAEWAAAFCCPTPPPLPPGTCLADFDGPDSTLVERFARILDEGRSDDPKKPLRSQLPCTALLAQKLHECVMESKLARPTE</sequence>
<evidence type="ECO:0000256" key="5">
    <source>
        <dbReference type="SAM" id="MobiDB-lite"/>
    </source>
</evidence>
<keyword evidence="4" id="KW-0131">Cell cycle</keyword>
<dbReference type="Proteomes" id="UP001642484">
    <property type="component" value="Unassembled WGS sequence"/>
</dbReference>
<organism evidence="7 8">
    <name type="scientific">Durusdinium trenchii</name>
    <dbReference type="NCBI Taxonomy" id="1381693"/>
    <lineage>
        <taxon>Eukaryota</taxon>
        <taxon>Sar</taxon>
        <taxon>Alveolata</taxon>
        <taxon>Dinophyceae</taxon>
        <taxon>Suessiales</taxon>
        <taxon>Symbiodiniaceae</taxon>
        <taxon>Durusdinium</taxon>
    </lineage>
</organism>
<dbReference type="Pfam" id="PF20518">
    <property type="entry name" value="Apc1_MidN"/>
    <property type="match status" value="1"/>
</dbReference>
<keyword evidence="8" id="KW-1185">Reference proteome</keyword>
<proteinExistence type="inferred from homology"/>
<comment type="similarity">
    <text evidence="1">Belongs to the APC1 family.</text>
</comment>
<evidence type="ECO:0000313" key="8">
    <source>
        <dbReference type="Proteomes" id="UP001642484"/>
    </source>
</evidence>
<keyword evidence="2" id="KW-0132">Cell division</keyword>
<name>A0ABP0HL09_9DINO</name>
<accession>A0ABP0HL09</accession>
<evidence type="ECO:0000256" key="1">
    <source>
        <dbReference type="ARBA" id="ARBA00010547"/>
    </source>
</evidence>
<feature type="compositionally biased region" description="Basic and acidic residues" evidence="5">
    <location>
        <begin position="927"/>
        <end position="937"/>
    </location>
</feature>
<protein>
    <recommendedName>
        <fullName evidence="6">Anaphase-promoting complex subunit 1 middle domain-containing protein</fullName>
    </recommendedName>
</protein>
<gene>
    <name evidence="7" type="ORF">CCMP2556_LOCUS2241</name>
</gene>
<dbReference type="EMBL" id="CAXAMN010000825">
    <property type="protein sequence ID" value="CAK8990913.1"/>
    <property type="molecule type" value="Genomic_DNA"/>
</dbReference>
<comment type="caution">
    <text evidence="7">The sequence shown here is derived from an EMBL/GenBank/DDBJ whole genome shotgun (WGS) entry which is preliminary data.</text>
</comment>
<dbReference type="InterPro" id="IPR011989">
    <property type="entry name" value="ARM-like"/>
</dbReference>
<dbReference type="PANTHER" id="PTHR12827:SF3">
    <property type="entry name" value="ANAPHASE-PROMOTING COMPLEX SUBUNIT 1"/>
    <property type="match status" value="1"/>
</dbReference>
<keyword evidence="3" id="KW-0498">Mitosis</keyword>
<evidence type="ECO:0000256" key="4">
    <source>
        <dbReference type="ARBA" id="ARBA00023306"/>
    </source>
</evidence>
<evidence type="ECO:0000256" key="2">
    <source>
        <dbReference type="ARBA" id="ARBA00022618"/>
    </source>
</evidence>